<dbReference type="RefSeq" id="WP_076705708.1">
    <property type="nucleotide sequence ID" value="NZ_MRDE01000081.1"/>
</dbReference>
<dbReference type="InterPro" id="IPR000515">
    <property type="entry name" value="MetI-like"/>
</dbReference>
<dbReference type="SUPFAM" id="SSF161098">
    <property type="entry name" value="MetI-like"/>
    <property type="match status" value="1"/>
</dbReference>
<evidence type="ECO:0000256" key="5">
    <source>
        <dbReference type="ARBA" id="ARBA00023136"/>
    </source>
</evidence>
<dbReference type="PANTHER" id="PTHR30177">
    <property type="entry name" value="GLYCINE BETAINE/L-PROLINE TRANSPORT SYSTEM PERMEASE PROTEIN PROW"/>
    <property type="match status" value="1"/>
</dbReference>
<feature type="transmembrane region" description="Helical" evidence="6">
    <location>
        <begin position="84"/>
        <end position="104"/>
    </location>
</feature>
<evidence type="ECO:0000256" key="1">
    <source>
        <dbReference type="ARBA" id="ARBA00004141"/>
    </source>
</evidence>
<evidence type="ECO:0000259" key="7">
    <source>
        <dbReference type="PROSITE" id="PS50928"/>
    </source>
</evidence>
<reference evidence="8 9" key="1">
    <citation type="submission" date="2016-12" db="EMBL/GenBank/DDBJ databases">
        <title>Draft genome of Tersicoccus phoenicis 1P05MA.</title>
        <authorList>
            <person name="Nakajima Y."/>
            <person name="Yoshizawa S."/>
            <person name="Nakamura K."/>
            <person name="Ogura Y."/>
            <person name="Hayashi T."/>
            <person name="Kogure K."/>
        </authorList>
    </citation>
    <scope>NUCLEOTIDE SEQUENCE [LARGE SCALE GENOMIC DNA]</scope>
    <source>
        <strain evidence="8 9">1p05MA</strain>
    </source>
</reference>
<evidence type="ECO:0000256" key="2">
    <source>
        <dbReference type="ARBA" id="ARBA00022448"/>
    </source>
</evidence>
<feature type="transmembrane region" description="Helical" evidence="6">
    <location>
        <begin position="49"/>
        <end position="72"/>
    </location>
</feature>
<gene>
    <name evidence="8" type="ORF">BKD30_14420</name>
</gene>
<comment type="subcellular location">
    <subcellularLocation>
        <location evidence="6">Cell membrane</location>
        <topology evidence="6">Multi-pass membrane protein</topology>
    </subcellularLocation>
    <subcellularLocation>
        <location evidence="1">Membrane</location>
        <topology evidence="1">Multi-pass membrane protein</topology>
    </subcellularLocation>
</comment>
<dbReference type="STRING" id="554083.BKD30_14420"/>
<dbReference type="Pfam" id="PF00528">
    <property type="entry name" value="BPD_transp_1"/>
    <property type="match status" value="1"/>
</dbReference>
<dbReference type="OrthoDB" id="3233284at2"/>
<name>A0A1R1L6B6_9MICC</name>
<evidence type="ECO:0000256" key="6">
    <source>
        <dbReference type="RuleBase" id="RU363032"/>
    </source>
</evidence>
<dbReference type="GO" id="GO:0005886">
    <property type="term" value="C:plasma membrane"/>
    <property type="evidence" value="ECO:0007669"/>
    <property type="project" value="UniProtKB-SubCell"/>
</dbReference>
<dbReference type="EMBL" id="MRDE01000081">
    <property type="protein sequence ID" value="OMH23063.1"/>
    <property type="molecule type" value="Genomic_DNA"/>
</dbReference>
<feature type="transmembrane region" description="Helical" evidence="6">
    <location>
        <begin position="19"/>
        <end position="37"/>
    </location>
</feature>
<dbReference type="Gene3D" id="1.10.3720.10">
    <property type="entry name" value="MetI-like"/>
    <property type="match status" value="1"/>
</dbReference>
<feature type="transmembrane region" description="Helical" evidence="6">
    <location>
        <begin position="179"/>
        <end position="199"/>
    </location>
</feature>
<sequence length="216" mass="22927">MTWVADNASYIAQLTGLHLVQSVLPLFLGLIISIPIAQFARLSRPVSTVILSASSILYTIPSLALFIILPVVLGTGVLELTNVIVALTIYAVALLVRSCVDAFGSVDDSVRQAAVAVGYTPVRRFFTVDLPLSVPVLIAGLRVVSVSNISLVSVGAVIGIPNLGLLFTDGLQRNFFTPLLAGIVITLLLALVMDALLVLTERALTPWTRADKAVRP</sequence>
<dbReference type="GO" id="GO:0055085">
    <property type="term" value="P:transmembrane transport"/>
    <property type="evidence" value="ECO:0007669"/>
    <property type="project" value="InterPro"/>
</dbReference>
<comment type="caution">
    <text evidence="8">The sequence shown here is derived from an EMBL/GenBank/DDBJ whole genome shotgun (WGS) entry which is preliminary data.</text>
</comment>
<dbReference type="InterPro" id="IPR035906">
    <property type="entry name" value="MetI-like_sf"/>
</dbReference>
<dbReference type="CDD" id="cd06261">
    <property type="entry name" value="TM_PBP2"/>
    <property type="match status" value="1"/>
</dbReference>
<proteinExistence type="inferred from homology"/>
<dbReference type="PANTHER" id="PTHR30177:SF4">
    <property type="entry name" value="OSMOPROTECTANT IMPORT PERMEASE PROTEIN OSMW"/>
    <property type="match status" value="1"/>
</dbReference>
<keyword evidence="2 6" id="KW-0813">Transport</keyword>
<evidence type="ECO:0000313" key="8">
    <source>
        <dbReference type="EMBL" id="OMH23063.1"/>
    </source>
</evidence>
<keyword evidence="4 6" id="KW-1133">Transmembrane helix</keyword>
<dbReference type="Proteomes" id="UP000187085">
    <property type="component" value="Unassembled WGS sequence"/>
</dbReference>
<evidence type="ECO:0000313" key="9">
    <source>
        <dbReference type="Proteomes" id="UP000187085"/>
    </source>
</evidence>
<protein>
    <submittedName>
        <fullName evidence="8">ABC transporter permease</fullName>
    </submittedName>
</protein>
<evidence type="ECO:0000256" key="4">
    <source>
        <dbReference type="ARBA" id="ARBA00022989"/>
    </source>
</evidence>
<accession>A0A1R1L6B6</accession>
<feature type="domain" description="ABC transmembrane type-1" evidence="7">
    <location>
        <begin position="11"/>
        <end position="197"/>
    </location>
</feature>
<keyword evidence="9" id="KW-1185">Reference proteome</keyword>
<comment type="similarity">
    <text evidence="6">Belongs to the binding-protein-dependent transport system permease family.</text>
</comment>
<feature type="transmembrane region" description="Helical" evidence="6">
    <location>
        <begin position="149"/>
        <end position="167"/>
    </location>
</feature>
<evidence type="ECO:0000256" key="3">
    <source>
        <dbReference type="ARBA" id="ARBA00022692"/>
    </source>
</evidence>
<keyword evidence="3 6" id="KW-0812">Transmembrane</keyword>
<organism evidence="8 9">
    <name type="scientific">Tersicoccus phoenicis</name>
    <dbReference type="NCBI Taxonomy" id="554083"/>
    <lineage>
        <taxon>Bacteria</taxon>
        <taxon>Bacillati</taxon>
        <taxon>Actinomycetota</taxon>
        <taxon>Actinomycetes</taxon>
        <taxon>Micrococcales</taxon>
        <taxon>Micrococcaceae</taxon>
        <taxon>Tersicoccus</taxon>
    </lineage>
</organism>
<keyword evidence="5 6" id="KW-0472">Membrane</keyword>
<dbReference type="PROSITE" id="PS50928">
    <property type="entry name" value="ABC_TM1"/>
    <property type="match status" value="1"/>
</dbReference>
<dbReference type="AlphaFoldDB" id="A0A1R1L6B6"/>
<dbReference type="GO" id="GO:0031460">
    <property type="term" value="P:glycine betaine transport"/>
    <property type="evidence" value="ECO:0007669"/>
    <property type="project" value="TreeGrafter"/>
</dbReference>
<dbReference type="InterPro" id="IPR051204">
    <property type="entry name" value="ABC_transp_perm/SBD"/>
</dbReference>